<keyword evidence="1" id="KW-1133">Transmembrane helix</keyword>
<comment type="caution">
    <text evidence="2">The sequence shown here is derived from an EMBL/GenBank/DDBJ whole genome shotgun (WGS) entry which is preliminary data.</text>
</comment>
<keyword evidence="3" id="KW-1185">Reference proteome</keyword>
<feature type="transmembrane region" description="Helical" evidence="1">
    <location>
        <begin position="65"/>
        <end position="85"/>
    </location>
</feature>
<keyword evidence="1" id="KW-0812">Transmembrane</keyword>
<proteinExistence type="predicted"/>
<name>A0A9X2JIK5_9BACT</name>
<evidence type="ECO:0000313" key="3">
    <source>
        <dbReference type="Proteomes" id="UP001155241"/>
    </source>
</evidence>
<keyword evidence="1" id="KW-0472">Membrane</keyword>
<accession>A0A9X2JIK5</accession>
<feature type="transmembrane region" description="Helical" evidence="1">
    <location>
        <begin position="157"/>
        <end position="176"/>
    </location>
</feature>
<reference evidence="2" key="1">
    <citation type="submission" date="2022-06" db="EMBL/GenBank/DDBJ databases">
        <title>Aeoliella straminimaris, a novel planctomycete from sediments.</title>
        <authorList>
            <person name="Vitorino I.R."/>
            <person name="Lage O.M."/>
        </authorList>
    </citation>
    <scope>NUCLEOTIDE SEQUENCE</scope>
    <source>
        <strain evidence="2">ICT_H6.2</strain>
    </source>
</reference>
<organism evidence="2 3">
    <name type="scientific">Aeoliella straminimaris</name>
    <dbReference type="NCBI Taxonomy" id="2954799"/>
    <lineage>
        <taxon>Bacteria</taxon>
        <taxon>Pseudomonadati</taxon>
        <taxon>Planctomycetota</taxon>
        <taxon>Planctomycetia</taxon>
        <taxon>Pirellulales</taxon>
        <taxon>Lacipirellulaceae</taxon>
        <taxon>Aeoliella</taxon>
    </lineage>
</organism>
<protein>
    <submittedName>
        <fullName evidence="2">Uncharacterized protein</fullName>
    </submittedName>
</protein>
<gene>
    <name evidence="2" type="ORF">NG895_17990</name>
</gene>
<evidence type="ECO:0000256" key="1">
    <source>
        <dbReference type="SAM" id="Phobius"/>
    </source>
</evidence>
<dbReference type="AlphaFoldDB" id="A0A9X2JIK5"/>
<evidence type="ECO:0000313" key="2">
    <source>
        <dbReference type="EMBL" id="MCO6045793.1"/>
    </source>
</evidence>
<dbReference type="RefSeq" id="WP_252853904.1">
    <property type="nucleotide sequence ID" value="NZ_JAMXLR010000061.1"/>
</dbReference>
<dbReference type="EMBL" id="JAMXLR010000061">
    <property type="protein sequence ID" value="MCO6045793.1"/>
    <property type="molecule type" value="Genomic_DNA"/>
</dbReference>
<sequence>MADKYLVPCACGKSVSVTVHQAGSQVACECGNMVGVPPLRKLRTLPRDEQTAAESTSAWTPRHSIAFGGTVLTLVLLAVAGWMTATQPETPEFGKIYEQQLAHYADATLEKWKPLDFWLNWQINEPILVENGFNEISTPQQVNYQQQLDERLFHRNVVLAAAGVVAALTMLGCLVLPRTAAKS</sequence>
<dbReference type="Proteomes" id="UP001155241">
    <property type="component" value="Unassembled WGS sequence"/>
</dbReference>